<evidence type="ECO:0000313" key="3">
    <source>
        <dbReference type="WBParaSite" id="mrna-Wban_10735"/>
    </source>
</evidence>
<dbReference type="AlphaFoldDB" id="A0AAF5Q677"/>
<feature type="repeat" description="Filamin" evidence="1">
    <location>
        <begin position="31"/>
        <end position="84"/>
    </location>
</feature>
<dbReference type="InterPro" id="IPR013783">
    <property type="entry name" value="Ig-like_fold"/>
</dbReference>
<name>A0AAF5Q677_WUCBA</name>
<dbReference type="Gene3D" id="2.60.40.10">
    <property type="entry name" value="Immunoglobulins"/>
    <property type="match status" value="1"/>
</dbReference>
<accession>A0AAF5Q677</accession>
<reference evidence="2" key="2">
    <citation type="journal article" date="2016" name="Mol. Ecol.">
        <title>Population genomics of the filarial nematode parasite Wuchereria bancrofti from mosquitoes.</title>
        <authorList>
            <person name="Small S.T."/>
            <person name="Reimer L.J."/>
            <person name="Tisch D.J."/>
            <person name="King C.L."/>
            <person name="Christensen B.M."/>
            <person name="Siba P.M."/>
            <person name="Kazura J.W."/>
            <person name="Serre D."/>
            <person name="Zimmerman P.A."/>
        </authorList>
    </citation>
    <scope>NUCLEOTIDE SEQUENCE</scope>
    <source>
        <strain evidence="2">pt0022</strain>
    </source>
</reference>
<protein>
    <submittedName>
        <fullName evidence="3">Uncharacterized protein</fullName>
    </submittedName>
</protein>
<reference evidence="2" key="1">
    <citation type="submission" date="2015-03" db="EMBL/GenBank/DDBJ databases">
        <title>Wuchereria bancrofti Genome Sequencing Papua New Guinea Strain.</title>
        <authorList>
            <person name="Small S.T."/>
            <person name="Serre D."/>
            <person name="Zimmerman P.A."/>
        </authorList>
    </citation>
    <scope>NUCLEOTIDE SEQUENCE [LARGE SCALE GENOMIC DNA]</scope>
    <source>
        <strain evidence="2">pt0022</strain>
    </source>
</reference>
<dbReference type="PROSITE" id="PS50194">
    <property type="entry name" value="FILAMIN_REPEAT"/>
    <property type="match status" value="1"/>
</dbReference>
<sequence length="120" mass="13534">MIVDDELIPQSGAELISKNAQVPIIIGVAQQICSPSGKSKRARVYQTDDVTHKVEWKPVEADEHSTDVRLFNQSIYESPFICNVGDPDLVTVRNMPEFISSNELFRDYTFERCEGLELSS</sequence>
<proteinExistence type="predicted"/>
<dbReference type="InterPro" id="IPR014756">
    <property type="entry name" value="Ig_E-set"/>
</dbReference>
<dbReference type="Pfam" id="PF00630">
    <property type="entry name" value="Filamin"/>
    <property type="match status" value="1"/>
</dbReference>
<organism evidence="2 3">
    <name type="scientific">Wuchereria bancrofti</name>
    <dbReference type="NCBI Taxonomy" id="6293"/>
    <lineage>
        <taxon>Eukaryota</taxon>
        <taxon>Metazoa</taxon>
        <taxon>Ecdysozoa</taxon>
        <taxon>Nematoda</taxon>
        <taxon>Chromadorea</taxon>
        <taxon>Rhabditida</taxon>
        <taxon>Spirurina</taxon>
        <taxon>Spiruromorpha</taxon>
        <taxon>Filarioidea</taxon>
        <taxon>Onchocercidae</taxon>
        <taxon>Wuchereria</taxon>
    </lineage>
</organism>
<dbReference type="Proteomes" id="UP000093561">
    <property type="component" value="Unassembled WGS sequence"/>
</dbReference>
<evidence type="ECO:0000313" key="2">
    <source>
        <dbReference type="Proteomes" id="UP000093561"/>
    </source>
</evidence>
<evidence type="ECO:0000256" key="1">
    <source>
        <dbReference type="PROSITE-ProRule" id="PRU00087"/>
    </source>
</evidence>
<reference evidence="3" key="3">
    <citation type="submission" date="2024-02" db="UniProtKB">
        <authorList>
            <consortium name="WormBaseParasite"/>
        </authorList>
    </citation>
    <scope>IDENTIFICATION</scope>
    <source>
        <strain evidence="3">pt0022</strain>
    </source>
</reference>
<dbReference type="WBParaSite" id="mrna-Wban_10735">
    <property type="protein sequence ID" value="mrna-Wban_10735"/>
    <property type="gene ID" value="Wban_10735"/>
</dbReference>
<dbReference type="SUPFAM" id="SSF81296">
    <property type="entry name" value="E set domains"/>
    <property type="match status" value="1"/>
</dbReference>
<dbReference type="InterPro" id="IPR017868">
    <property type="entry name" value="Filamin/ABP280_repeat-like"/>
</dbReference>